<keyword evidence="4" id="KW-1133">Transmembrane helix</keyword>
<evidence type="ECO:0000256" key="2">
    <source>
        <dbReference type="ARBA" id="ARBA00022475"/>
    </source>
</evidence>
<evidence type="ECO:0000256" key="5">
    <source>
        <dbReference type="ARBA" id="ARBA00023136"/>
    </source>
</evidence>
<keyword evidence="3" id="KW-0812">Transmembrane</keyword>
<evidence type="ECO:0000256" key="4">
    <source>
        <dbReference type="ARBA" id="ARBA00022989"/>
    </source>
</evidence>
<evidence type="ECO:0000256" key="1">
    <source>
        <dbReference type="ARBA" id="ARBA00004651"/>
    </source>
</evidence>
<evidence type="ECO:0000313" key="6">
    <source>
        <dbReference type="EMBL" id="SMG07588.1"/>
    </source>
</evidence>
<evidence type="ECO:0000256" key="3">
    <source>
        <dbReference type="ARBA" id="ARBA00022692"/>
    </source>
</evidence>
<accession>A0A1X7HZY9</accession>
<dbReference type="PANTHER" id="PTHR47371:SF3">
    <property type="entry name" value="PHOSPHOGLYCEROL TRANSFERASE I"/>
    <property type="match status" value="1"/>
</dbReference>
<dbReference type="InterPro" id="IPR050448">
    <property type="entry name" value="OpgB/LTA_synthase_biosynth"/>
</dbReference>
<dbReference type="CDD" id="cd16015">
    <property type="entry name" value="LTA_synthase"/>
    <property type="match status" value="1"/>
</dbReference>
<dbReference type="Gene3D" id="3.30.1120.80">
    <property type="match status" value="1"/>
</dbReference>
<dbReference type="RefSeq" id="WP_085471191.1">
    <property type="nucleotide sequence ID" value="NZ_CP038029.1"/>
</dbReference>
<dbReference type="AlphaFoldDB" id="A0A1X7HZY9"/>
<dbReference type="STRING" id="561061.SAMN05660862_0289"/>
<dbReference type="PANTHER" id="PTHR47371">
    <property type="entry name" value="LIPOTEICHOIC ACID SYNTHASE"/>
    <property type="match status" value="1"/>
</dbReference>
<reference evidence="6 7" key="1">
    <citation type="submission" date="2017-04" db="EMBL/GenBank/DDBJ databases">
        <authorList>
            <person name="Afonso C.L."/>
            <person name="Miller P.J."/>
            <person name="Scott M.A."/>
            <person name="Spackman E."/>
            <person name="Goraichik I."/>
            <person name="Dimitrov K.M."/>
            <person name="Suarez D.L."/>
            <person name="Swayne D.E."/>
        </authorList>
    </citation>
    <scope>NUCLEOTIDE SEQUENCE [LARGE SCALE GENOMIC DNA]</scope>
    <source>
        <strain evidence="6 7">DSM 22418</strain>
    </source>
</reference>
<protein>
    <submittedName>
        <fullName evidence="6">Phosphoglycerol transferase MdoB</fullName>
    </submittedName>
</protein>
<keyword evidence="6" id="KW-0808">Transferase</keyword>
<dbReference type="Gene3D" id="3.40.720.10">
    <property type="entry name" value="Alkaline Phosphatase, subunit A"/>
    <property type="match status" value="1"/>
</dbReference>
<dbReference type="PIRSF" id="PIRSF005091">
    <property type="entry name" value="Mmb_sulf_HI1246"/>
    <property type="match status" value="1"/>
</dbReference>
<dbReference type="Proteomes" id="UP000192980">
    <property type="component" value="Unassembled WGS sequence"/>
</dbReference>
<keyword evidence="2" id="KW-1003">Cell membrane</keyword>
<proteinExistence type="predicted"/>
<dbReference type="OrthoDB" id="9777768at2"/>
<comment type="subcellular location">
    <subcellularLocation>
        <location evidence="1">Cell membrane</location>
        <topology evidence="1">Multi-pass membrane protein</topology>
    </subcellularLocation>
</comment>
<dbReference type="GO" id="GO:0016740">
    <property type="term" value="F:transferase activity"/>
    <property type="evidence" value="ECO:0007669"/>
    <property type="project" value="UniProtKB-KW"/>
</dbReference>
<dbReference type="SUPFAM" id="SSF53649">
    <property type="entry name" value="Alkaline phosphatase-like"/>
    <property type="match status" value="1"/>
</dbReference>
<dbReference type="GO" id="GO:0005886">
    <property type="term" value="C:plasma membrane"/>
    <property type="evidence" value="ECO:0007669"/>
    <property type="project" value="UniProtKB-SubCell"/>
</dbReference>
<sequence>MKARPVWRSNIFFFIALFSYWLLLSLIDRAVFFSSIFHKIDEGSDVFYAFLYGLKMDFSLAAYLMVIPVLFFLLQFALLRFPISRWWLRLYCFFPTVLFAAITVSNLPLYEAWGEKISRRAITLGMDTVGGVSNSIDIGMLAQAAFVLVIYFTCAHFFYHLVVVKRAVFRKESYTAVIISFFIAAFVVFSFMRGGYGRATLNASSVYFSDNNASNHVAVNTYWAFLKDMTKSSKKNPYQFMEDKDAQALIAKDVLATPSDSITAVLHTDRPNVVLVILEGMVAQVFEDLGGEKEVTPHMKKLMDEGISFRRAYAAADRSDKGMIAVLSGFPAQGPESIIKYIPKHEKLPGIGQVFDAKGYATSFYHGGQSEFYNFKSYMFTHGIDRVVDNNDFPLGVRRNSWGVYDNVIADRMLSDLSKSKKPFFSVFYTLVNHEPFHLDTEYKFGDKTKADAYRSTSFYTDTMLYNFVEKAKKQSWYENTVFVVVSDHGHMYPTEKYGLDRPERFHLPLFFFGGAIKPEYRGLKVDDVVSQLDVAATLVGFIGDHSNTFKYSTNLFDRTRKHIAFYNSNSTFGVVTNDLAVGYDLQGRKIAYSQPPEHSAKRDSIMQIGKAYYQMVFKDFLSY</sequence>
<organism evidence="6 7">
    <name type="scientific">Sphingobacterium psychroaquaticum</name>
    <dbReference type="NCBI Taxonomy" id="561061"/>
    <lineage>
        <taxon>Bacteria</taxon>
        <taxon>Pseudomonadati</taxon>
        <taxon>Bacteroidota</taxon>
        <taxon>Sphingobacteriia</taxon>
        <taxon>Sphingobacteriales</taxon>
        <taxon>Sphingobacteriaceae</taxon>
        <taxon>Sphingobacterium</taxon>
    </lineage>
</organism>
<name>A0A1X7HZY9_9SPHI</name>
<dbReference type="InterPro" id="IPR012160">
    <property type="entry name" value="LtaS-like"/>
</dbReference>
<dbReference type="EMBL" id="FXAU01000001">
    <property type="protein sequence ID" value="SMG07588.1"/>
    <property type="molecule type" value="Genomic_DNA"/>
</dbReference>
<evidence type="ECO:0000313" key="7">
    <source>
        <dbReference type="Proteomes" id="UP000192980"/>
    </source>
</evidence>
<dbReference type="InterPro" id="IPR017850">
    <property type="entry name" value="Alkaline_phosphatase_core_sf"/>
</dbReference>
<dbReference type="InterPro" id="IPR000917">
    <property type="entry name" value="Sulfatase_N"/>
</dbReference>
<keyword evidence="7" id="KW-1185">Reference proteome</keyword>
<dbReference type="Pfam" id="PF00884">
    <property type="entry name" value="Sulfatase"/>
    <property type="match status" value="1"/>
</dbReference>
<keyword evidence="5" id="KW-0472">Membrane</keyword>
<gene>
    <name evidence="6" type="ORF">SAMN05660862_0289</name>
</gene>